<gene>
    <name evidence="1" type="ORF">EVAR_71274_1</name>
</gene>
<sequence>MANGQCTSQDNSNKLDEAKICYSVMDFLALPSYSRLNPLCQPDLPPELLLRGRQRTGDSSGLLVSKGGGDHPPSDYSPILKTDHGQSAIRDYCKTSPKSLTARVHLETTPTSLARPRYVIRLWTSWPYLQAPSSDQSSDTILVHCRHNYAQLPTSMMIHQLELCEIQTLRIGYINL</sequence>
<evidence type="ECO:0000313" key="1">
    <source>
        <dbReference type="EMBL" id="GBP93922.1"/>
    </source>
</evidence>
<name>A0A4C2A2G1_EUMVA</name>
<dbReference type="Proteomes" id="UP000299102">
    <property type="component" value="Unassembled WGS sequence"/>
</dbReference>
<proteinExistence type="predicted"/>
<dbReference type="EMBL" id="BGZK01002436">
    <property type="protein sequence ID" value="GBP93922.1"/>
    <property type="molecule type" value="Genomic_DNA"/>
</dbReference>
<keyword evidence="2" id="KW-1185">Reference proteome</keyword>
<comment type="caution">
    <text evidence="1">The sequence shown here is derived from an EMBL/GenBank/DDBJ whole genome shotgun (WGS) entry which is preliminary data.</text>
</comment>
<reference evidence="1 2" key="1">
    <citation type="journal article" date="2019" name="Commun. Biol.">
        <title>The bagworm genome reveals a unique fibroin gene that provides high tensile strength.</title>
        <authorList>
            <person name="Kono N."/>
            <person name="Nakamura H."/>
            <person name="Ohtoshi R."/>
            <person name="Tomita M."/>
            <person name="Numata K."/>
            <person name="Arakawa K."/>
        </authorList>
    </citation>
    <scope>NUCLEOTIDE SEQUENCE [LARGE SCALE GENOMIC DNA]</scope>
</reference>
<organism evidence="1 2">
    <name type="scientific">Eumeta variegata</name>
    <name type="common">Bagworm moth</name>
    <name type="synonym">Eumeta japonica</name>
    <dbReference type="NCBI Taxonomy" id="151549"/>
    <lineage>
        <taxon>Eukaryota</taxon>
        <taxon>Metazoa</taxon>
        <taxon>Ecdysozoa</taxon>
        <taxon>Arthropoda</taxon>
        <taxon>Hexapoda</taxon>
        <taxon>Insecta</taxon>
        <taxon>Pterygota</taxon>
        <taxon>Neoptera</taxon>
        <taxon>Endopterygota</taxon>
        <taxon>Lepidoptera</taxon>
        <taxon>Glossata</taxon>
        <taxon>Ditrysia</taxon>
        <taxon>Tineoidea</taxon>
        <taxon>Psychidae</taxon>
        <taxon>Oiketicinae</taxon>
        <taxon>Eumeta</taxon>
    </lineage>
</organism>
<evidence type="ECO:0000313" key="2">
    <source>
        <dbReference type="Proteomes" id="UP000299102"/>
    </source>
</evidence>
<accession>A0A4C2A2G1</accession>
<dbReference type="AlphaFoldDB" id="A0A4C2A2G1"/>
<protein>
    <submittedName>
        <fullName evidence="1">Uncharacterized protein</fullName>
    </submittedName>
</protein>